<dbReference type="GO" id="GO:0005737">
    <property type="term" value="C:cytoplasm"/>
    <property type="evidence" value="ECO:0007669"/>
    <property type="project" value="TreeGrafter"/>
</dbReference>
<dbReference type="SUPFAM" id="SSF51735">
    <property type="entry name" value="NAD(P)-binding Rossmann-fold domains"/>
    <property type="match status" value="1"/>
</dbReference>
<dbReference type="STRING" id="1745343.A0A2J6QJA4"/>
<dbReference type="PANTHER" id="PTHR44229">
    <property type="entry name" value="15-HYDROXYPROSTAGLANDIN DEHYDROGENASE [NAD(+)]"/>
    <property type="match status" value="1"/>
</dbReference>
<dbReference type="AlphaFoldDB" id="A0A2J6QJA4"/>
<dbReference type="GO" id="GO:0016616">
    <property type="term" value="F:oxidoreductase activity, acting on the CH-OH group of donors, NAD or NADP as acceptor"/>
    <property type="evidence" value="ECO:0007669"/>
    <property type="project" value="TreeGrafter"/>
</dbReference>
<dbReference type="InterPro" id="IPR002347">
    <property type="entry name" value="SDR_fam"/>
</dbReference>
<keyword evidence="3" id="KW-0560">Oxidoreductase</keyword>
<dbReference type="Gene3D" id="3.40.50.720">
    <property type="entry name" value="NAD(P)-binding Rossmann-like Domain"/>
    <property type="match status" value="1"/>
</dbReference>
<dbReference type="PROSITE" id="PS00061">
    <property type="entry name" value="ADH_SHORT"/>
    <property type="match status" value="1"/>
</dbReference>
<dbReference type="PRINTS" id="PR00081">
    <property type="entry name" value="GDHRDH"/>
</dbReference>
<dbReference type="FunFam" id="3.40.50.720:FF:000643">
    <property type="entry name" value="Short chain dehydrogenase/reductase family oxidoreductase, putative"/>
    <property type="match status" value="1"/>
</dbReference>
<dbReference type="PANTHER" id="PTHR44229:SF4">
    <property type="entry name" value="15-HYDROXYPROSTAGLANDIN DEHYDROGENASE [NAD(+)]"/>
    <property type="match status" value="1"/>
</dbReference>
<accession>A0A2J6QJA4</accession>
<sequence length="302" mass="32720">MAMNVEGKTAIITGAGSGICFSFAKLLLSKGCNVVIADIALRPEAEALLSQYPSTSTGAKAIFQKTDVTDWAQLDKMFEVASTHFGGADIVCPGAGVYEPPWSNFWHPPGAPPSKDDPSSSRYALLDINLTHPIRVTQLAISHFLSHKKPGCIPHITSVAGQAPFFPTPVYVASKHALNGFVRSLAPLESPPPSYHHLPKIRVNAVAPARILTPLWTENPEKMRMVGKEPGWVTPEAVAEVMLGLVEREEWVGGTIMEVGKTVREVRAFDDPGPKGGGNNVENEAGYQDEMWEGLKRRFEGV</sequence>
<organism evidence="4 5">
    <name type="scientific">Hyaloscypha hepaticicola</name>
    <dbReference type="NCBI Taxonomy" id="2082293"/>
    <lineage>
        <taxon>Eukaryota</taxon>
        <taxon>Fungi</taxon>
        <taxon>Dikarya</taxon>
        <taxon>Ascomycota</taxon>
        <taxon>Pezizomycotina</taxon>
        <taxon>Leotiomycetes</taxon>
        <taxon>Helotiales</taxon>
        <taxon>Hyaloscyphaceae</taxon>
        <taxon>Hyaloscypha</taxon>
    </lineage>
</organism>
<proteinExistence type="inferred from homology"/>
<evidence type="ECO:0000256" key="2">
    <source>
        <dbReference type="ARBA" id="ARBA00022857"/>
    </source>
</evidence>
<evidence type="ECO:0000313" key="4">
    <source>
        <dbReference type="EMBL" id="PMD26349.1"/>
    </source>
</evidence>
<name>A0A2J6QJA4_9HELO</name>
<dbReference type="InterPro" id="IPR036291">
    <property type="entry name" value="NAD(P)-bd_dom_sf"/>
</dbReference>
<dbReference type="Proteomes" id="UP000235672">
    <property type="component" value="Unassembled WGS sequence"/>
</dbReference>
<reference evidence="4 5" key="1">
    <citation type="submission" date="2016-05" db="EMBL/GenBank/DDBJ databases">
        <title>A degradative enzymes factory behind the ericoid mycorrhizal symbiosis.</title>
        <authorList>
            <consortium name="DOE Joint Genome Institute"/>
            <person name="Martino E."/>
            <person name="Morin E."/>
            <person name="Grelet G."/>
            <person name="Kuo A."/>
            <person name="Kohler A."/>
            <person name="Daghino S."/>
            <person name="Barry K."/>
            <person name="Choi C."/>
            <person name="Cichocki N."/>
            <person name="Clum A."/>
            <person name="Copeland A."/>
            <person name="Hainaut M."/>
            <person name="Haridas S."/>
            <person name="Labutti K."/>
            <person name="Lindquist E."/>
            <person name="Lipzen A."/>
            <person name="Khouja H.-R."/>
            <person name="Murat C."/>
            <person name="Ohm R."/>
            <person name="Olson A."/>
            <person name="Spatafora J."/>
            <person name="Veneault-Fourrey C."/>
            <person name="Henrissat B."/>
            <person name="Grigoriev I."/>
            <person name="Martin F."/>
            <person name="Perotto S."/>
        </authorList>
    </citation>
    <scope>NUCLEOTIDE SEQUENCE [LARGE SCALE GENOMIC DNA]</scope>
    <source>
        <strain evidence="4 5">UAMH 7357</strain>
    </source>
</reference>
<dbReference type="InterPro" id="IPR020904">
    <property type="entry name" value="Sc_DH/Rdtase_CS"/>
</dbReference>
<gene>
    <name evidence="4" type="ORF">NA56DRAFT_342910</name>
</gene>
<evidence type="ECO:0000256" key="1">
    <source>
        <dbReference type="ARBA" id="ARBA00006484"/>
    </source>
</evidence>
<dbReference type="EMBL" id="KZ613468">
    <property type="protein sequence ID" value="PMD26349.1"/>
    <property type="molecule type" value="Genomic_DNA"/>
</dbReference>
<dbReference type="Pfam" id="PF00106">
    <property type="entry name" value="adh_short"/>
    <property type="match status" value="1"/>
</dbReference>
<comment type="similarity">
    <text evidence="1">Belongs to the short-chain dehydrogenases/reductases (SDR) family.</text>
</comment>
<keyword evidence="2" id="KW-0521">NADP</keyword>
<protein>
    <submittedName>
        <fullName evidence="4">NAD(P)-binding protein</fullName>
    </submittedName>
</protein>
<evidence type="ECO:0000313" key="5">
    <source>
        <dbReference type="Proteomes" id="UP000235672"/>
    </source>
</evidence>
<dbReference type="OrthoDB" id="37659at2759"/>
<keyword evidence="5" id="KW-1185">Reference proteome</keyword>
<evidence type="ECO:0000256" key="3">
    <source>
        <dbReference type="ARBA" id="ARBA00023002"/>
    </source>
</evidence>